<evidence type="ECO:0000313" key="5">
    <source>
        <dbReference type="Proteomes" id="UP000249495"/>
    </source>
</evidence>
<evidence type="ECO:0000256" key="2">
    <source>
        <dbReference type="SAM" id="MobiDB-lite"/>
    </source>
</evidence>
<feature type="region of interest" description="Disordered" evidence="2">
    <location>
        <begin position="381"/>
        <end position="404"/>
    </location>
</feature>
<gene>
    <name evidence="4" type="primary">ukp</name>
    <name evidence="4" type="ORF">NCTC12278_01130</name>
</gene>
<accession>A0A2X3VZS5</accession>
<feature type="compositionally biased region" description="Low complexity" evidence="2">
    <location>
        <begin position="394"/>
        <end position="404"/>
    </location>
</feature>
<dbReference type="RefSeq" id="WP_018029984.1">
    <property type="nucleotide sequence ID" value="NZ_LS483343.1"/>
</dbReference>
<keyword evidence="3" id="KW-1133">Transmembrane helix</keyword>
<proteinExistence type="inferred from homology"/>
<protein>
    <submittedName>
        <fullName evidence="4">Ukp protein</fullName>
    </submittedName>
</protein>
<evidence type="ECO:0000256" key="1">
    <source>
        <dbReference type="ARBA" id="ARBA00010163"/>
    </source>
</evidence>
<reference evidence="4 5" key="1">
    <citation type="submission" date="2018-06" db="EMBL/GenBank/DDBJ databases">
        <authorList>
            <consortium name="Pathogen Informatics"/>
            <person name="Doyle S."/>
        </authorList>
    </citation>
    <scope>NUCLEOTIDE SEQUENCE [LARGE SCALE GENOMIC DNA]</scope>
    <source>
        <strain evidence="4 5">NCTC12278</strain>
    </source>
</reference>
<dbReference type="Proteomes" id="UP000249495">
    <property type="component" value="Chromosome 1"/>
</dbReference>
<dbReference type="InterPro" id="IPR018778">
    <property type="entry name" value="T7SS_EssB"/>
</dbReference>
<keyword evidence="3" id="KW-0472">Membrane</keyword>
<keyword evidence="5" id="KW-1185">Reference proteome</keyword>
<dbReference type="AlphaFoldDB" id="A0A2X3VZS5"/>
<dbReference type="Pfam" id="PF10140">
    <property type="entry name" value="YukC"/>
    <property type="match status" value="1"/>
</dbReference>
<sequence length="404" mass="46988">MKEQFAFLGQDFIFEKNETSWQVMFKRSDINLSNLEQLQLLEVDSSYFLKQSRQFEDEQIIFSYEILTLGESFESIRTLRMSERLRFCLNILDLKGAMRYPFGLILHPANLFITKDLTIKVAYRSLMNAMVPPVLTPKDFLRQAQSLIISLFTGENFVTLYEGGLEVLKLPEFLLPVLHAENIDDLESYLSKLYKEKRIEEAETRSLVSKRRFKTYKYATIWLSAVLVILCVPLTYLVFFKSPFQTKMLQADKSFLKLDYTGLIDDLEGVSLDKLPYTQRYELAYAYIQGLDFNDEQKNVVLNNVTLKSEELYLNYWIQVGRGDNEEAIDTAKRLDDVDLILYALAEEITDTRKDDSLSAKKRDEKLSQLQSEYDQYWDDRKTALAGEEDSKNSSESSTSSNTK</sequence>
<dbReference type="Gene3D" id="1.10.510.10">
    <property type="entry name" value="Transferase(Phosphotransferase) domain 1"/>
    <property type="match status" value="1"/>
</dbReference>
<dbReference type="KEGG" id="sfer:NCTC12278_01130"/>
<dbReference type="EMBL" id="LS483343">
    <property type="protein sequence ID" value="SQF40559.1"/>
    <property type="molecule type" value="Genomic_DNA"/>
</dbReference>
<dbReference type="NCBIfam" id="TIGR03926">
    <property type="entry name" value="T7_EssB"/>
    <property type="match status" value="1"/>
</dbReference>
<dbReference type="OrthoDB" id="4975281at2"/>
<dbReference type="InterPro" id="IPR042565">
    <property type="entry name" value="T7SS_EssB_C"/>
</dbReference>
<feature type="transmembrane region" description="Helical" evidence="3">
    <location>
        <begin position="219"/>
        <end position="239"/>
    </location>
</feature>
<keyword evidence="3" id="KW-0812">Transmembrane</keyword>
<organism evidence="4 5">
    <name type="scientific">Streptococcus ferus</name>
    <dbReference type="NCBI Taxonomy" id="1345"/>
    <lineage>
        <taxon>Bacteria</taxon>
        <taxon>Bacillati</taxon>
        <taxon>Bacillota</taxon>
        <taxon>Bacilli</taxon>
        <taxon>Lactobacillales</taxon>
        <taxon>Streptococcaceae</taxon>
        <taxon>Streptococcus</taxon>
    </lineage>
</organism>
<comment type="similarity">
    <text evidence="1">Belongs to the EssB family.</text>
</comment>
<feature type="compositionally biased region" description="Basic and acidic residues" evidence="2">
    <location>
        <begin position="381"/>
        <end position="393"/>
    </location>
</feature>
<dbReference type="STRING" id="1123303.GCA_000372425_00654"/>
<evidence type="ECO:0000313" key="4">
    <source>
        <dbReference type="EMBL" id="SQF40559.1"/>
    </source>
</evidence>
<name>A0A2X3VZS5_9STRE</name>
<evidence type="ECO:0000256" key="3">
    <source>
        <dbReference type="SAM" id="Phobius"/>
    </source>
</evidence>
<dbReference type="Gene3D" id="1.25.40.680">
    <property type="entry name" value="Type VII secretion system EssB, C-terminal-like domain"/>
    <property type="match status" value="1"/>
</dbReference>